<evidence type="ECO:0000259" key="6">
    <source>
        <dbReference type="Pfam" id="PF02771"/>
    </source>
</evidence>
<dbReference type="InterPro" id="IPR037069">
    <property type="entry name" value="AcylCoA_DH/ox_N_sf"/>
</dbReference>
<feature type="domain" description="Acyl-CoA dehydrogenase/oxidase N-terminal" evidence="6">
    <location>
        <begin position="19"/>
        <end position="131"/>
    </location>
</feature>
<dbReference type="InterPro" id="IPR013786">
    <property type="entry name" value="AcylCoA_DH/ox_N"/>
</dbReference>
<organism evidence="7 8">
    <name type="scientific">Kitasatospora cystarginea</name>
    <dbReference type="NCBI Taxonomy" id="58350"/>
    <lineage>
        <taxon>Bacteria</taxon>
        <taxon>Bacillati</taxon>
        <taxon>Actinomycetota</taxon>
        <taxon>Actinomycetes</taxon>
        <taxon>Kitasatosporales</taxon>
        <taxon>Streptomycetaceae</taxon>
        <taxon>Kitasatospora</taxon>
    </lineage>
</organism>
<dbReference type="RefSeq" id="WP_344640514.1">
    <property type="nucleotide sequence ID" value="NZ_BAAATR010000047.1"/>
</dbReference>
<dbReference type="Proteomes" id="UP001500305">
    <property type="component" value="Unassembled WGS sequence"/>
</dbReference>
<comment type="cofactor">
    <cofactor evidence="1">
        <name>FAD</name>
        <dbReference type="ChEBI" id="CHEBI:57692"/>
    </cofactor>
</comment>
<evidence type="ECO:0000256" key="2">
    <source>
        <dbReference type="ARBA" id="ARBA00009347"/>
    </source>
</evidence>
<dbReference type="PANTHER" id="PTHR43884">
    <property type="entry name" value="ACYL-COA DEHYDROGENASE"/>
    <property type="match status" value="1"/>
</dbReference>
<dbReference type="EMBL" id="BAAATR010000047">
    <property type="protein sequence ID" value="GAA2273310.1"/>
    <property type="molecule type" value="Genomic_DNA"/>
</dbReference>
<name>A0ABN3EV94_9ACTN</name>
<dbReference type="Gene3D" id="1.10.540.10">
    <property type="entry name" value="Acyl-CoA dehydrogenase/oxidase, N-terminal domain"/>
    <property type="match status" value="1"/>
</dbReference>
<sequence>MVFPNSPTDHGPDGFEPAWAERARSLAERVVRPTAAGRDRAGRWDHALFAELAADRPGPGLAGPLVPRALGGTGLSAAQTCALLEGLGEGARDPGFALAVGAHSVLATVPIRAFGSAGQRERYLPRMASGEWLGSVSLHQTRGAAADPAVAARPAGDGSGGWVLGGDLDLVVGAPVAHHFLVVAGHHGGRTAFLVDATTPGLRIAEAGPEAMPTCSWGRLALDDCALPQEAVLGTVGGAPDEVEPLLAALDWVFTSAPWLGLLRALTRDALDGARDRRLFGRPLTHSQSARFALADLATQCELAAGLLYRAAAQFDAGRPSLADAAAVRLFVASAARAVTEGAARLAGPPSATGDRLIERTHRDALFFAETGGVDVLHPVIAASVLELG</sequence>
<keyword evidence="4" id="KW-0274">FAD</keyword>
<reference evidence="7 8" key="1">
    <citation type="journal article" date="2019" name="Int. J. Syst. Evol. Microbiol.">
        <title>The Global Catalogue of Microorganisms (GCM) 10K type strain sequencing project: providing services to taxonomists for standard genome sequencing and annotation.</title>
        <authorList>
            <consortium name="The Broad Institute Genomics Platform"/>
            <consortium name="The Broad Institute Genome Sequencing Center for Infectious Disease"/>
            <person name="Wu L."/>
            <person name="Ma J."/>
        </authorList>
    </citation>
    <scope>NUCLEOTIDE SEQUENCE [LARGE SCALE GENOMIC DNA]</scope>
    <source>
        <strain evidence="7 8">JCM 7356</strain>
    </source>
</reference>
<dbReference type="SUPFAM" id="SSF56645">
    <property type="entry name" value="Acyl-CoA dehydrogenase NM domain-like"/>
    <property type="match status" value="1"/>
</dbReference>
<dbReference type="PANTHER" id="PTHR43884:SF12">
    <property type="entry name" value="ISOVALERYL-COA DEHYDROGENASE, MITOCHONDRIAL-RELATED"/>
    <property type="match status" value="1"/>
</dbReference>
<evidence type="ECO:0000256" key="3">
    <source>
        <dbReference type="ARBA" id="ARBA00022630"/>
    </source>
</evidence>
<comment type="caution">
    <text evidence="7">The sequence shown here is derived from an EMBL/GenBank/DDBJ whole genome shotgun (WGS) entry which is preliminary data.</text>
</comment>
<keyword evidence="8" id="KW-1185">Reference proteome</keyword>
<comment type="similarity">
    <text evidence="2">Belongs to the acyl-CoA dehydrogenase family.</text>
</comment>
<evidence type="ECO:0000313" key="8">
    <source>
        <dbReference type="Proteomes" id="UP001500305"/>
    </source>
</evidence>
<dbReference type="InterPro" id="IPR009075">
    <property type="entry name" value="AcylCo_DH/oxidase_C"/>
</dbReference>
<keyword evidence="3" id="KW-0285">Flavoprotein</keyword>
<dbReference type="InterPro" id="IPR036250">
    <property type="entry name" value="AcylCo_DH-like_C"/>
</dbReference>
<dbReference type="Gene3D" id="2.40.110.10">
    <property type="entry name" value="Butyryl-CoA Dehydrogenase, subunit A, domain 2"/>
    <property type="match status" value="1"/>
</dbReference>
<gene>
    <name evidence="7" type="ORF">GCM10010430_69040</name>
</gene>
<dbReference type="Gene3D" id="1.20.140.10">
    <property type="entry name" value="Butyryl-CoA Dehydrogenase, subunit A, domain 3"/>
    <property type="match status" value="1"/>
</dbReference>
<evidence type="ECO:0000256" key="4">
    <source>
        <dbReference type="ARBA" id="ARBA00022827"/>
    </source>
</evidence>
<dbReference type="Pfam" id="PF02771">
    <property type="entry name" value="Acyl-CoA_dh_N"/>
    <property type="match status" value="1"/>
</dbReference>
<dbReference type="SUPFAM" id="SSF47203">
    <property type="entry name" value="Acyl-CoA dehydrogenase C-terminal domain-like"/>
    <property type="match status" value="1"/>
</dbReference>
<dbReference type="Pfam" id="PF00441">
    <property type="entry name" value="Acyl-CoA_dh_1"/>
    <property type="match status" value="1"/>
</dbReference>
<evidence type="ECO:0000313" key="7">
    <source>
        <dbReference type="EMBL" id="GAA2273310.1"/>
    </source>
</evidence>
<protein>
    <submittedName>
        <fullName evidence="7">Acyl-CoA dehydrogenase family protein</fullName>
    </submittedName>
</protein>
<evidence type="ECO:0000256" key="1">
    <source>
        <dbReference type="ARBA" id="ARBA00001974"/>
    </source>
</evidence>
<feature type="domain" description="Acyl-CoA dehydrogenase/oxidase C-terminal" evidence="5">
    <location>
        <begin position="257"/>
        <end position="375"/>
    </location>
</feature>
<evidence type="ECO:0000259" key="5">
    <source>
        <dbReference type="Pfam" id="PF00441"/>
    </source>
</evidence>
<dbReference type="InterPro" id="IPR009100">
    <property type="entry name" value="AcylCoA_DH/oxidase_NM_dom_sf"/>
</dbReference>
<accession>A0ABN3EV94</accession>
<dbReference type="InterPro" id="IPR046373">
    <property type="entry name" value="Acyl-CoA_Oxase/DH_mid-dom_sf"/>
</dbReference>
<proteinExistence type="inferred from homology"/>